<dbReference type="AlphaFoldDB" id="A0A5A7VAH2"/>
<name>A0A5A7VAH2_CUCMM</name>
<dbReference type="OrthoDB" id="904370at2759"/>
<organism evidence="2 4">
    <name type="scientific">Cucumis melo var. makuwa</name>
    <name type="common">Oriental melon</name>
    <dbReference type="NCBI Taxonomy" id="1194695"/>
    <lineage>
        <taxon>Eukaryota</taxon>
        <taxon>Viridiplantae</taxon>
        <taxon>Streptophyta</taxon>
        <taxon>Embryophyta</taxon>
        <taxon>Tracheophyta</taxon>
        <taxon>Spermatophyta</taxon>
        <taxon>Magnoliopsida</taxon>
        <taxon>eudicotyledons</taxon>
        <taxon>Gunneridae</taxon>
        <taxon>Pentapetalae</taxon>
        <taxon>rosids</taxon>
        <taxon>fabids</taxon>
        <taxon>Cucurbitales</taxon>
        <taxon>Cucurbitaceae</taxon>
        <taxon>Benincaseae</taxon>
        <taxon>Cucumis</taxon>
    </lineage>
</organism>
<accession>A0A5A7VAH2</accession>
<feature type="region of interest" description="Disordered" evidence="1">
    <location>
        <begin position="124"/>
        <end position="146"/>
    </location>
</feature>
<dbReference type="Pfam" id="PF14223">
    <property type="entry name" value="Retrotran_gag_2"/>
    <property type="match status" value="1"/>
</dbReference>
<gene>
    <name evidence="3" type="ORF">E5676_scaffold119G001350</name>
    <name evidence="2" type="ORF">E6C27_scaffold548G001860</name>
</gene>
<protein>
    <submittedName>
        <fullName evidence="2">Gag/pol protein</fullName>
    </submittedName>
</protein>
<reference evidence="4 5" key="1">
    <citation type="submission" date="2019-08" db="EMBL/GenBank/DDBJ databases">
        <title>Draft genome sequences of two oriental melons (Cucumis melo L. var makuwa).</title>
        <authorList>
            <person name="Kwon S.-Y."/>
        </authorList>
    </citation>
    <scope>NUCLEOTIDE SEQUENCE [LARGE SCALE GENOMIC DNA]</scope>
    <source>
        <strain evidence="5">cv. Chang Bougi</strain>
        <strain evidence="4">cv. SW 3</strain>
        <tissue evidence="2">Leaf</tissue>
    </source>
</reference>
<evidence type="ECO:0000313" key="5">
    <source>
        <dbReference type="Proteomes" id="UP000321947"/>
    </source>
</evidence>
<evidence type="ECO:0000313" key="4">
    <source>
        <dbReference type="Proteomes" id="UP000321393"/>
    </source>
</evidence>
<sequence>MDSLRKMFGKTSWSLRHEAIKYIYTKKMKEGTSVGEHVIDMIMQSNIAKVNGGPINKENQVSFILQSLPKSFVLFQMNVSLNKIKFTLTTLLNELYRLQNLTIGKEKKVEVNVASTEKEFIEGSSSKTKVGPSQMKKEKGKTPKNIKGKKVAKGKCYHCDQNGHWLGNFPEYLAEKKEKNEAQGKYDLLAIKTCLVEHDAST</sequence>
<evidence type="ECO:0000313" key="2">
    <source>
        <dbReference type="EMBL" id="KAA0064234.1"/>
    </source>
</evidence>
<proteinExistence type="predicted"/>
<dbReference type="Proteomes" id="UP000321393">
    <property type="component" value="Unassembled WGS sequence"/>
</dbReference>
<evidence type="ECO:0000313" key="3">
    <source>
        <dbReference type="EMBL" id="TYK18604.1"/>
    </source>
</evidence>
<evidence type="ECO:0000256" key="1">
    <source>
        <dbReference type="SAM" id="MobiDB-lite"/>
    </source>
</evidence>
<dbReference type="EMBL" id="SSTD01007659">
    <property type="protein sequence ID" value="TYK18604.1"/>
    <property type="molecule type" value="Genomic_DNA"/>
</dbReference>
<dbReference type="EMBL" id="SSTE01001908">
    <property type="protein sequence ID" value="KAA0064234.1"/>
    <property type="molecule type" value="Genomic_DNA"/>
</dbReference>
<comment type="caution">
    <text evidence="2">The sequence shown here is derived from an EMBL/GenBank/DDBJ whole genome shotgun (WGS) entry which is preliminary data.</text>
</comment>
<dbReference type="Proteomes" id="UP000321947">
    <property type="component" value="Unassembled WGS sequence"/>
</dbReference>